<dbReference type="EMBL" id="JBDPZD010000001">
    <property type="protein sequence ID" value="MEO3690876.1"/>
    <property type="molecule type" value="Genomic_DNA"/>
</dbReference>
<accession>A0ABV0FY77</accession>
<gene>
    <name evidence="6" type="ORF">ABDJ85_05295</name>
</gene>
<feature type="transmembrane region" description="Helical" evidence="4">
    <location>
        <begin position="271"/>
        <end position="290"/>
    </location>
</feature>
<keyword evidence="1 4" id="KW-0812">Transmembrane</keyword>
<protein>
    <submittedName>
        <fullName evidence="6">MFS transporter</fullName>
    </submittedName>
</protein>
<evidence type="ECO:0000256" key="3">
    <source>
        <dbReference type="ARBA" id="ARBA00023136"/>
    </source>
</evidence>
<reference evidence="6 7" key="1">
    <citation type="submission" date="2024-05" db="EMBL/GenBank/DDBJ databases">
        <title>Roseateles sp. DJS-2-20 16S ribosomal RNA gene Genome sequencing and assembly.</title>
        <authorList>
            <person name="Woo H."/>
        </authorList>
    </citation>
    <scope>NUCLEOTIDE SEQUENCE [LARGE SCALE GENOMIC DNA]</scope>
    <source>
        <strain evidence="6 7">DJS-2-20</strain>
    </source>
</reference>
<feature type="transmembrane region" description="Helical" evidence="4">
    <location>
        <begin position="365"/>
        <end position="381"/>
    </location>
</feature>
<feature type="transmembrane region" description="Helical" evidence="4">
    <location>
        <begin position="338"/>
        <end position="359"/>
    </location>
</feature>
<dbReference type="PROSITE" id="PS50850">
    <property type="entry name" value="MFS"/>
    <property type="match status" value="1"/>
</dbReference>
<dbReference type="InterPro" id="IPR011701">
    <property type="entry name" value="MFS"/>
</dbReference>
<feature type="transmembrane region" description="Helical" evidence="4">
    <location>
        <begin position="37"/>
        <end position="58"/>
    </location>
</feature>
<dbReference type="InterPro" id="IPR020846">
    <property type="entry name" value="MFS_dom"/>
</dbReference>
<feature type="transmembrane region" description="Helical" evidence="4">
    <location>
        <begin position="206"/>
        <end position="232"/>
    </location>
</feature>
<evidence type="ECO:0000259" key="5">
    <source>
        <dbReference type="PROSITE" id="PS50850"/>
    </source>
</evidence>
<feature type="transmembrane region" description="Helical" evidence="4">
    <location>
        <begin position="244"/>
        <end position="264"/>
    </location>
</feature>
<dbReference type="Pfam" id="PF07690">
    <property type="entry name" value="MFS_1"/>
    <property type="match status" value="1"/>
</dbReference>
<feature type="transmembrane region" description="Helical" evidence="4">
    <location>
        <begin position="70"/>
        <end position="90"/>
    </location>
</feature>
<evidence type="ECO:0000256" key="1">
    <source>
        <dbReference type="ARBA" id="ARBA00022692"/>
    </source>
</evidence>
<feature type="domain" description="Major facilitator superfamily (MFS) profile" evidence="5">
    <location>
        <begin position="206"/>
        <end position="391"/>
    </location>
</feature>
<evidence type="ECO:0000313" key="7">
    <source>
        <dbReference type="Proteomes" id="UP001495147"/>
    </source>
</evidence>
<feature type="transmembrane region" description="Helical" evidence="4">
    <location>
        <begin position="296"/>
        <end position="318"/>
    </location>
</feature>
<evidence type="ECO:0000313" key="6">
    <source>
        <dbReference type="EMBL" id="MEO3690876.1"/>
    </source>
</evidence>
<dbReference type="SUPFAM" id="SSF103473">
    <property type="entry name" value="MFS general substrate transporter"/>
    <property type="match status" value="1"/>
</dbReference>
<name>A0ABV0FY77_9BURK</name>
<dbReference type="Proteomes" id="UP001495147">
    <property type="component" value="Unassembled WGS sequence"/>
</dbReference>
<dbReference type="PANTHER" id="PTHR23534:SF1">
    <property type="entry name" value="MAJOR FACILITATOR SUPERFAMILY PROTEIN"/>
    <property type="match status" value="1"/>
</dbReference>
<keyword evidence="2 4" id="KW-1133">Transmembrane helix</keyword>
<evidence type="ECO:0000256" key="2">
    <source>
        <dbReference type="ARBA" id="ARBA00022989"/>
    </source>
</evidence>
<feature type="transmembrane region" description="Helical" evidence="4">
    <location>
        <begin position="130"/>
        <end position="149"/>
    </location>
</feature>
<feature type="transmembrane region" description="Helical" evidence="4">
    <location>
        <begin position="96"/>
        <end position="118"/>
    </location>
</feature>
<keyword evidence="7" id="KW-1185">Reference proteome</keyword>
<comment type="caution">
    <text evidence="6">The sequence shown here is derived from an EMBL/GenBank/DDBJ whole genome shotgun (WGS) entry which is preliminary data.</text>
</comment>
<dbReference type="InterPro" id="IPR036259">
    <property type="entry name" value="MFS_trans_sf"/>
</dbReference>
<organism evidence="6 7">
    <name type="scientific">Roseateles paludis</name>
    <dbReference type="NCBI Taxonomy" id="3145238"/>
    <lineage>
        <taxon>Bacteria</taxon>
        <taxon>Pseudomonadati</taxon>
        <taxon>Pseudomonadota</taxon>
        <taxon>Betaproteobacteria</taxon>
        <taxon>Burkholderiales</taxon>
        <taxon>Sphaerotilaceae</taxon>
        <taxon>Roseateles</taxon>
    </lineage>
</organism>
<keyword evidence="3 4" id="KW-0472">Membrane</keyword>
<dbReference type="RefSeq" id="WP_347703693.1">
    <property type="nucleotide sequence ID" value="NZ_JBDPZD010000001.1"/>
</dbReference>
<sequence length="391" mass="41507">MNRKLLLLVLAQGLLLTNNICFIAINGLVGLALAPQAWMATLPICGYVAGGALFARMVGRHQLAWGRRRAFQVGLLVAMISCALAGWAVWAHNFWGVVAATVVAGYYNANGALYRFAAVELVAPERRETAISWVLAGGCLGAAVGPWLARESKTLFITPFLGAYVLLIGVAVLGLVLISLIDFPALPQPVAGQTGRSSGELMRQPVFLVAVLASALGYGVMNLLMAATPIAMGQCGLPFSDSTWVLQWHVLGMFVPSFFTGAVIKRVGVLPVLWVGVLLNLGCVAVALSGQGLEQFTVALLLLGVGWNFLYVGGTTLFTQAYRPEEKTRAQGLMDTWVYLTMTLTSFSSGALVTTGGWVWMNEASLLPILLAGLALAWLGLKRRAGAVTVG</sequence>
<feature type="transmembrane region" description="Helical" evidence="4">
    <location>
        <begin position="161"/>
        <end position="185"/>
    </location>
</feature>
<evidence type="ECO:0000256" key="4">
    <source>
        <dbReference type="SAM" id="Phobius"/>
    </source>
</evidence>
<dbReference type="PANTHER" id="PTHR23534">
    <property type="entry name" value="MFS PERMEASE"/>
    <property type="match status" value="1"/>
</dbReference>
<dbReference type="Gene3D" id="1.20.1250.20">
    <property type="entry name" value="MFS general substrate transporter like domains"/>
    <property type="match status" value="1"/>
</dbReference>
<proteinExistence type="predicted"/>